<dbReference type="GeneID" id="104727759"/>
<feature type="region of interest" description="Disordered" evidence="1">
    <location>
        <begin position="149"/>
        <end position="177"/>
    </location>
</feature>
<reference evidence="3" key="1">
    <citation type="journal article" date="2014" name="Nat. Commun.">
        <title>The emerging biofuel crop Camelina sativa retains a highly undifferentiated hexaploid genome structure.</title>
        <authorList>
            <person name="Kagale S."/>
            <person name="Koh C."/>
            <person name="Nixon J."/>
            <person name="Bollina V."/>
            <person name="Clarke W.E."/>
            <person name="Tuteja R."/>
            <person name="Spillane C."/>
            <person name="Robinson S.J."/>
            <person name="Links M.G."/>
            <person name="Clarke C."/>
            <person name="Higgins E.E."/>
            <person name="Huebert T."/>
            <person name="Sharpe A.G."/>
            <person name="Parkin I.A."/>
        </authorList>
    </citation>
    <scope>NUCLEOTIDE SEQUENCE [LARGE SCALE GENOMIC DNA]</scope>
    <source>
        <strain evidence="3">cv. DH55</strain>
    </source>
</reference>
<dbReference type="PANTHER" id="PTHR37751">
    <property type="entry name" value="LOW PROTEIN: M-PHASE INDUCER PHOSPHATASE-LIKE PROTEIN"/>
    <property type="match status" value="1"/>
</dbReference>
<dbReference type="InterPro" id="IPR032795">
    <property type="entry name" value="DUF3741-assoc"/>
</dbReference>
<protein>
    <submittedName>
        <fullName evidence="4">Uncharacterized protein LOC104727759</fullName>
    </submittedName>
</protein>
<dbReference type="RefSeq" id="XP_010445134.1">
    <property type="nucleotide sequence ID" value="XM_010446832.2"/>
</dbReference>
<feature type="domain" description="DUF3741" evidence="2">
    <location>
        <begin position="108"/>
        <end position="137"/>
    </location>
</feature>
<evidence type="ECO:0000256" key="1">
    <source>
        <dbReference type="SAM" id="MobiDB-lite"/>
    </source>
</evidence>
<dbReference type="Pfam" id="PF14383">
    <property type="entry name" value="VARLMGL"/>
    <property type="match status" value="1"/>
</dbReference>
<dbReference type="Proteomes" id="UP000694864">
    <property type="component" value="Chromosome 11"/>
</dbReference>
<evidence type="ECO:0000313" key="4">
    <source>
        <dbReference type="RefSeq" id="XP_010445134.1"/>
    </source>
</evidence>
<feature type="region of interest" description="Disordered" evidence="1">
    <location>
        <begin position="200"/>
        <end position="222"/>
    </location>
</feature>
<accession>A0ABM0URQ9</accession>
<sequence length="485" mass="54929">MGKEWHKGGRSICSSKSKEKSNEASGCITALYHFFHSHHFYFPSRHHHHQPSIDSPSRNPKGLVAPRNSLDLTEESPLSTNYKLEKEILNIHVGGKKSTLRALLIDKSSSNCNSPRIKTPGPNVVARLMGLDLLPDNFDLNRSPRVGVRGHRLSGNGSGTRSLPVSPRISSDSDHRRLSLQLNIENTKHDEEFARKRLKELKQDGGSRSPRRSRKQIKQSTPTIRNFGMDITNLLENTRAGAAQNKIEYSRLSHKENTTSTNPTLVLRQDHISQKRPTKVTLKENLKGIKESELSPHPTPKTRNKQRTAFKNISTHVKSDSCDLLGKKKCKKISKSNDTSVNISVASSAFSVTERPLKQMHRDEEPERNTDATICSVQMYKYEKKLNQEPPRFNFYDSTTISATLTNPGGTVAEMKKLKEEEERVVAEIERHIVDALVHETVETMSFLDLNANAIRCVERRQDLLAAILKQRLRFNPNNVRFTSR</sequence>
<dbReference type="PANTHER" id="PTHR37751:SF3">
    <property type="entry name" value="DUF3741 DOMAIN-CONTAINING PROTEIN"/>
    <property type="match status" value="1"/>
</dbReference>
<organism evidence="3 4">
    <name type="scientific">Camelina sativa</name>
    <name type="common">False flax</name>
    <name type="synonym">Myagrum sativum</name>
    <dbReference type="NCBI Taxonomy" id="90675"/>
    <lineage>
        <taxon>Eukaryota</taxon>
        <taxon>Viridiplantae</taxon>
        <taxon>Streptophyta</taxon>
        <taxon>Embryophyta</taxon>
        <taxon>Tracheophyta</taxon>
        <taxon>Spermatophyta</taxon>
        <taxon>Magnoliopsida</taxon>
        <taxon>eudicotyledons</taxon>
        <taxon>Gunneridae</taxon>
        <taxon>Pentapetalae</taxon>
        <taxon>rosids</taxon>
        <taxon>malvids</taxon>
        <taxon>Brassicales</taxon>
        <taxon>Brassicaceae</taxon>
        <taxon>Camelineae</taxon>
        <taxon>Camelina</taxon>
    </lineage>
</organism>
<feature type="region of interest" description="Disordered" evidence="1">
    <location>
        <begin position="46"/>
        <end position="72"/>
    </location>
</feature>
<evidence type="ECO:0000313" key="3">
    <source>
        <dbReference type="Proteomes" id="UP000694864"/>
    </source>
</evidence>
<name>A0ABM0URQ9_CAMSA</name>
<evidence type="ECO:0000259" key="2">
    <source>
        <dbReference type="Pfam" id="PF14383"/>
    </source>
</evidence>
<keyword evidence="3" id="KW-1185">Reference proteome</keyword>
<proteinExistence type="predicted"/>
<reference evidence="4" key="2">
    <citation type="submission" date="2025-08" db="UniProtKB">
        <authorList>
            <consortium name="RefSeq"/>
        </authorList>
    </citation>
    <scope>IDENTIFICATION</scope>
    <source>
        <tissue evidence="4">Leaf</tissue>
    </source>
</reference>
<gene>
    <name evidence="4" type="primary">LOC104727759</name>
</gene>